<protein>
    <submittedName>
        <fullName evidence="2">IS1634 family transposase</fullName>
    </submittedName>
</protein>
<dbReference type="EMBL" id="JACADJ010000002">
    <property type="protein sequence ID" value="NWH03564.1"/>
    <property type="molecule type" value="Genomic_DNA"/>
</dbReference>
<dbReference type="PANTHER" id="PTHR34614:SF2">
    <property type="entry name" value="TRANSPOSASE IS4-LIKE DOMAIN-CONTAINING PROTEIN"/>
    <property type="match status" value="1"/>
</dbReference>
<dbReference type="AlphaFoldDB" id="A0A850SQ15"/>
<dbReference type="Pfam" id="PF01609">
    <property type="entry name" value="DDE_Tnp_1"/>
    <property type="match status" value="1"/>
</dbReference>
<gene>
    <name evidence="2" type="ORF">HXW94_00900</name>
</gene>
<dbReference type="Proteomes" id="UP000553343">
    <property type="component" value="Unassembled WGS sequence"/>
</dbReference>
<accession>A0A850SQ15</accession>
<evidence type="ECO:0000259" key="1">
    <source>
        <dbReference type="Pfam" id="PF01609"/>
    </source>
</evidence>
<dbReference type="GO" id="GO:0003677">
    <property type="term" value="F:DNA binding"/>
    <property type="evidence" value="ECO:0007669"/>
    <property type="project" value="InterPro"/>
</dbReference>
<proteinExistence type="predicted"/>
<dbReference type="InterPro" id="IPR002559">
    <property type="entry name" value="Transposase_11"/>
</dbReference>
<comment type="caution">
    <text evidence="2">The sequence shown here is derived from an EMBL/GenBank/DDBJ whole genome shotgun (WGS) entry which is preliminary data.</text>
</comment>
<dbReference type="RefSeq" id="WP_178365008.1">
    <property type="nucleotide sequence ID" value="NZ_JACADJ010000002.1"/>
</dbReference>
<sequence>MAYITRKQIKGTTYYYAEESERINGKTRRKWQKYLGPLHKIMAAMDGLPSNPQYAEIFELGCPAAYLKIVQEFKMIKILDDIFHKRSQGLSTGFYLGLAAINRGIQSVSKRSMWDWYKNTILLRSFPEVDKKSLSSQRFWDNMSTISENKIKRAWMNLINSVLEQEKIDLSSVSYDGTNFYSFIHSFNTRCSLAQRGKNKQGRGDLKQINYALFCTRQEHFPLYFDVYEGNRHDSKAFEGVIDNFFNAFSNRVFSEKGMTIVFDKGNNSDTNFKRFITDSGFHFVGSVKLDDHKELAMISNDDDSLKPLSHPRLDQVKAFRTQKKMYGKTLTVIVTFNNSLYSSQLQSINNEVNKCVEKLSLLSLKLENRIAGIVTKGRKPTKDSVRKQIASIRSGQHMKKLISVDLTECNGIPRISYHLDNAVFAELCDTYLGKNIIITDNAHWATEEIIVSYRSQYIVEDIFKQMKDRKTGSWWPMFHWTDQMIRVHGLYCSITLLIRALMMKRIQNAGISMSINKTQEKLSEIREVINVFPQKRKKKISQSVVSKMDETQKRLFEIFEMESFLSN</sequence>
<dbReference type="GO" id="GO:0004803">
    <property type="term" value="F:transposase activity"/>
    <property type="evidence" value="ECO:0007669"/>
    <property type="project" value="InterPro"/>
</dbReference>
<feature type="domain" description="Transposase IS4-like" evidence="1">
    <location>
        <begin position="201"/>
        <end position="470"/>
    </location>
</feature>
<name>A0A850SQ15_9BACT</name>
<dbReference type="PANTHER" id="PTHR34614">
    <property type="match status" value="1"/>
</dbReference>
<dbReference type="GO" id="GO:0006313">
    <property type="term" value="P:DNA transposition"/>
    <property type="evidence" value="ECO:0007669"/>
    <property type="project" value="InterPro"/>
</dbReference>
<evidence type="ECO:0000313" key="3">
    <source>
        <dbReference type="Proteomes" id="UP000553343"/>
    </source>
</evidence>
<keyword evidence="3" id="KW-1185">Reference proteome</keyword>
<reference evidence="2 3" key="1">
    <citation type="submission" date="2020-06" db="EMBL/GenBank/DDBJ databases">
        <title>High-quality draft genome of sulfate reducer Desulfobacter latus type strain AcrS2 isolated from marine sediment.</title>
        <authorList>
            <person name="Hoppe M."/>
            <person name="Larsen C.K."/>
            <person name="Marshall I.P.G."/>
            <person name="Schramm A."/>
            <person name="Marietou A.G."/>
        </authorList>
    </citation>
    <scope>NUCLEOTIDE SEQUENCE [LARGE SCALE GENOMIC DNA]</scope>
    <source>
        <strain evidence="2 3">AcRS2</strain>
    </source>
</reference>
<organism evidence="2 3">
    <name type="scientific">Desulfobacter latus</name>
    <dbReference type="NCBI Taxonomy" id="2292"/>
    <lineage>
        <taxon>Bacteria</taxon>
        <taxon>Pseudomonadati</taxon>
        <taxon>Thermodesulfobacteriota</taxon>
        <taxon>Desulfobacteria</taxon>
        <taxon>Desulfobacterales</taxon>
        <taxon>Desulfobacteraceae</taxon>
        <taxon>Desulfobacter</taxon>
    </lineage>
</organism>
<dbReference type="InterPro" id="IPR047654">
    <property type="entry name" value="IS1634_transpos"/>
</dbReference>
<evidence type="ECO:0000313" key="2">
    <source>
        <dbReference type="EMBL" id="NWH03564.1"/>
    </source>
</evidence>
<dbReference type="NCBIfam" id="NF033559">
    <property type="entry name" value="transpos_IS1634"/>
    <property type="match status" value="1"/>
</dbReference>